<dbReference type="Pfam" id="PF01368">
    <property type="entry name" value="DHH"/>
    <property type="match status" value="1"/>
</dbReference>
<organism evidence="9 10">
    <name type="scientific">Fodinibius sediminis</name>
    <dbReference type="NCBI Taxonomy" id="1214077"/>
    <lineage>
        <taxon>Bacteria</taxon>
        <taxon>Pseudomonadati</taxon>
        <taxon>Balneolota</taxon>
        <taxon>Balneolia</taxon>
        <taxon>Balneolales</taxon>
        <taxon>Balneolaceae</taxon>
        <taxon>Fodinibius</taxon>
    </lineage>
</organism>
<dbReference type="GO" id="GO:0006281">
    <property type="term" value="P:DNA repair"/>
    <property type="evidence" value="ECO:0007669"/>
    <property type="project" value="InterPro"/>
</dbReference>
<evidence type="ECO:0000313" key="9">
    <source>
        <dbReference type="EMBL" id="SMO34893.1"/>
    </source>
</evidence>
<dbReference type="PANTHER" id="PTHR30255:SF2">
    <property type="entry name" value="SINGLE-STRANDED-DNA-SPECIFIC EXONUCLEASE RECJ"/>
    <property type="match status" value="1"/>
</dbReference>
<dbReference type="InterPro" id="IPR001667">
    <property type="entry name" value="DDH_dom"/>
</dbReference>
<dbReference type="GO" id="GO:0006310">
    <property type="term" value="P:DNA recombination"/>
    <property type="evidence" value="ECO:0007669"/>
    <property type="project" value="InterPro"/>
</dbReference>
<sequence>MSFRWVYSKPDNEQTVSALQQELGVPEMVAHLLALRGIDSYERAKSYFRPKLKDIHNPFLMKDMEAATERLAKAIRGRERVLVYGDYDVDGTTSVSMLYLFLREFGVSVDFYIPHRFKEGYGINPEGINYAAEINADLIVSVDCGITAVEEARQAREQGIDLIVCDHHNVGDTIPDAVAVLDPKRSDCDYPFDGLSGAGVGFKLLEGTVQKLGLGEEVAYKFLDLVAISIASDIVPMVDENRILMREGLKQINSTPRAGLKALANLINLNIGSITTSNIVFSIGPRINAAGRMGDATKAVQLLIAETPTEAKARAHELESINVARRDEDSQTMEEARTIVDEEYDLDKISSMVLHNPDWHLGVIGIVASRLVDTYGRPAIMLSTVDGKIKGSARSIKGFDIYEAFKECEDLLEQFGGHKYAAGLTIAKENYEAFCKRINEIASRRLTDEDFKPELAIDCDLDLSDVDMRFWKLLSQFEPFGPGNLRPIFVSRDVRVVGVPTIVGSGHLKMKVAQNGSGAFDVIGFNMHEYLPVVRNEQDQKLNIAYSLEENHWNGRRTLQLRLRDVQLNKEKI</sequence>
<evidence type="ECO:0000259" key="7">
    <source>
        <dbReference type="Pfam" id="PF02272"/>
    </source>
</evidence>
<keyword evidence="4" id="KW-0378">Hydrolase</keyword>
<dbReference type="InterPro" id="IPR051673">
    <property type="entry name" value="SSDNA_exonuclease_RecJ"/>
</dbReference>
<dbReference type="OrthoDB" id="9809852at2"/>
<dbReference type="PANTHER" id="PTHR30255">
    <property type="entry name" value="SINGLE-STRANDED-DNA-SPECIFIC EXONUCLEASE RECJ"/>
    <property type="match status" value="1"/>
</dbReference>
<dbReference type="Proteomes" id="UP000317593">
    <property type="component" value="Unassembled WGS sequence"/>
</dbReference>
<evidence type="ECO:0000256" key="5">
    <source>
        <dbReference type="ARBA" id="ARBA00022839"/>
    </source>
</evidence>
<dbReference type="GO" id="GO:0008409">
    <property type="term" value="F:5'-3' exonuclease activity"/>
    <property type="evidence" value="ECO:0007669"/>
    <property type="project" value="InterPro"/>
</dbReference>
<evidence type="ECO:0000256" key="2">
    <source>
        <dbReference type="ARBA" id="ARBA00019841"/>
    </source>
</evidence>
<feature type="domain" description="RecJ OB" evidence="8">
    <location>
        <begin position="457"/>
        <end position="565"/>
    </location>
</feature>
<dbReference type="EMBL" id="FXTH01000001">
    <property type="protein sequence ID" value="SMO34893.1"/>
    <property type="molecule type" value="Genomic_DNA"/>
</dbReference>
<dbReference type="SUPFAM" id="SSF64182">
    <property type="entry name" value="DHH phosphoesterases"/>
    <property type="match status" value="1"/>
</dbReference>
<dbReference type="AlphaFoldDB" id="A0A521AJD2"/>
<dbReference type="Gene3D" id="3.90.1640.30">
    <property type="match status" value="1"/>
</dbReference>
<gene>
    <name evidence="9" type="ORF">SAMN06265218_101160</name>
</gene>
<proteinExistence type="inferred from homology"/>
<dbReference type="Pfam" id="PF02272">
    <property type="entry name" value="DHHA1"/>
    <property type="match status" value="1"/>
</dbReference>
<protein>
    <recommendedName>
        <fullName evidence="2">Single-stranded-DNA-specific exonuclease RecJ</fullName>
    </recommendedName>
</protein>
<dbReference type="InterPro" id="IPR041122">
    <property type="entry name" value="RecJ_OB"/>
</dbReference>
<evidence type="ECO:0000256" key="1">
    <source>
        <dbReference type="ARBA" id="ARBA00005915"/>
    </source>
</evidence>
<dbReference type="InterPro" id="IPR038763">
    <property type="entry name" value="DHH_sf"/>
</dbReference>
<comment type="similarity">
    <text evidence="1">Belongs to the RecJ family.</text>
</comment>
<evidence type="ECO:0000256" key="4">
    <source>
        <dbReference type="ARBA" id="ARBA00022801"/>
    </source>
</evidence>
<keyword evidence="3" id="KW-0540">Nuclease</keyword>
<feature type="domain" description="DHHA1" evidence="7">
    <location>
        <begin position="356"/>
        <end position="442"/>
    </location>
</feature>
<dbReference type="RefSeq" id="WP_142712631.1">
    <property type="nucleotide sequence ID" value="NZ_FXTH01000001.1"/>
</dbReference>
<dbReference type="Pfam" id="PF17768">
    <property type="entry name" value="RecJ_OB"/>
    <property type="match status" value="1"/>
</dbReference>
<keyword evidence="5 9" id="KW-0269">Exonuclease</keyword>
<accession>A0A521AJD2</accession>
<dbReference type="Gene3D" id="3.10.310.30">
    <property type="match status" value="1"/>
</dbReference>
<reference evidence="9 10" key="1">
    <citation type="submission" date="2017-05" db="EMBL/GenBank/DDBJ databases">
        <authorList>
            <person name="Varghese N."/>
            <person name="Submissions S."/>
        </authorList>
    </citation>
    <scope>NUCLEOTIDE SEQUENCE [LARGE SCALE GENOMIC DNA]</scope>
    <source>
        <strain evidence="9 10">DSM 21194</strain>
    </source>
</reference>
<dbReference type="InterPro" id="IPR003156">
    <property type="entry name" value="DHHA1_dom"/>
</dbReference>
<dbReference type="NCBIfam" id="TIGR00644">
    <property type="entry name" value="recJ"/>
    <property type="match status" value="1"/>
</dbReference>
<name>A0A521AJD2_9BACT</name>
<dbReference type="InterPro" id="IPR004610">
    <property type="entry name" value="RecJ"/>
</dbReference>
<dbReference type="GO" id="GO:0003676">
    <property type="term" value="F:nucleic acid binding"/>
    <property type="evidence" value="ECO:0007669"/>
    <property type="project" value="InterPro"/>
</dbReference>
<evidence type="ECO:0000313" key="10">
    <source>
        <dbReference type="Proteomes" id="UP000317593"/>
    </source>
</evidence>
<evidence type="ECO:0000259" key="8">
    <source>
        <dbReference type="Pfam" id="PF17768"/>
    </source>
</evidence>
<evidence type="ECO:0000256" key="3">
    <source>
        <dbReference type="ARBA" id="ARBA00022722"/>
    </source>
</evidence>
<evidence type="ECO:0000259" key="6">
    <source>
        <dbReference type="Pfam" id="PF01368"/>
    </source>
</evidence>
<keyword evidence="10" id="KW-1185">Reference proteome</keyword>
<feature type="domain" description="DDH" evidence="6">
    <location>
        <begin position="80"/>
        <end position="230"/>
    </location>
</feature>